<dbReference type="PANTHER" id="PTHR21227">
    <property type="entry name" value="TRNA-SPLICING ENDONUCLEASE SUBUNIT SEN2"/>
    <property type="match status" value="1"/>
</dbReference>
<gene>
    <name evidence="4 7" type="primary">endA</name>
    <name evidence="7" type="ORF">GRX03_08140</name>
</gene>
<dbReference type="InterPro" id="IPR006676">
    <property type="entry name" value="tRNA_splic"/>
</dbReference>
<reference evidence="7 8" key="1">
    <citation type="submission" date="2019-12" db="EMBL/GenBank/DDBJ databases">
        <title>Isolation and characterization of three novel carbon monoxide-oxidizing members of Halobacteria from salione crusts and soils.</title>
        <authorList>
            <person name="Myers M.R."/>
            <person name="King G.M."/>
        </authorList>
    </citation>
    <scope>NUCLEOTIDE SEQUENCE [LARGE SCALE GENOMIC DNA]</scope>
    <source>
        <strain evidence="7 8">WSH3</strain>
    </source>
</reference>
<sequence>MDVTFDGDRAHGGRQAREQFYDSRGYGRPSDGALELAAVEAAHLLYRGDLDAVRDTRDGARLDFEAFLALDAVSEVDFFVYKDLRDRGFYLSTLTDATDGADFVVYPRGHGPWDDEVAYRVRTVSERADVGAAAVQALARRQETGVLAVVDEESEVSYFEVAEPTVDGSTDHDLSEVSGELLADRVLVSDPPATVHQQAFYGQPLDGEGSAVQLSLVEAAYLAGEGALALTEGDRQAVVDRGRAVEGERFDRRLRVYELLRESGVVPKTGFKFGADFRTYANVESVDDLGHSEYLVRVLPADHDFEPRDLALDVRLAHGVRKEMRFALVGDDIEWLGLTRLTP</sequence>
<dbReference type="Pfam" id="PF02778">
    <property type="entry name" value="tRNA_int_endo_N"/>
    <property type="match status" value="2"/>
</dbReference>
<dbReference type="NCBIfam" id="NF006794">
    <property type="entry name" value="PRK09300.1-1"/>
    <property type="match status" value="1"/>
</dbReference>
<comment type="function">
    <text evidence="4">Endonuclease that removes tRNA introns. Cleaves pre-tRNA at the 5' and 3' splice sites to release the intron. The products are an intron and two tRNA half-molecules bearing 2',3' cyclic phosphate and 5'-OH termini. Recognizes a pseudosymmetric substrate in which 2 bulged loops of 3 bases are separated by a stem of 4 bp.</text>
</comment>
<feature type="domain" description="tRNA intron endonuclease N-terminal" evidence="6">
    <location>
        <begin position="1"/>
        <end position="67"/>
    </location>
</feature>
<dbReference type="CDD" id="cd22363">
    <property type="entry name" value="tRNA-intron_lyase_C"/>
    <property type="match status" value="2"/>
</dbReference>
<dbReference type="RefSeq" id="WP_159763723.1">
    <property type="nucleotide sequence ID" value="NZ_WUUT01000003.1"/>
</dbReference>
<comment type="similarity">
    <text evidence="4">Belongs to the tRNA-intron endonuclease family. Archaeal long subfamily.</text>
</comment>
<dbReference type="SUPFAM" id="SSF55267">
    <property type="entry name" value="tRNA-intron endonuclease N-terminal domain-like"/>
    <property type="match status" value="2"/>
</dbReference>
<feature type="active site" evidence="4">
    <location>
        <position position="322"/>
    </location>
</feature>
<evidence type="ECO:0000313" key="7">
    <source>
        <dbReference type="EMBL" id="MXR51572.1"/>
    </source>
</evidence>
<dbReference type="SUPFAM" id="SSF53032">
    <property type="entry name" value="tRNA-intron endonuclease catalytic domain-like"/>
    <property type="match status" value="2"/>
</dbReference>
<feature type="active site" evidence="4">
    <location>
        <position position="280"/>
    </location>
</feature>
<dbReference type="GO" id="GO:0006388">
    <property type="term" value="P:tRNA splicing, via endonucleolytic cleavage and ligation"/>
    <property type="evidence" value="ECO:0007669"/>
    <property type="project" value="UniProtKB-UniRule"/>
</dbReference>
<evidence type="ECO:0000259" key="6">
    <source>
        <dbReference type="Pfam" id="PF02778"/>
    </source>
</evidence>
<feature type="domain" description="tRNA intron endonuclease N-terminal" evidence="6">
    <location>
        <begin position="177"/>
        <end position="235"/>
    </location>
</feature>
<dbReference type="InterPro" id="IPR006677">
    <property type="entry name" value="tRNA_intron_Endonuc_cat-like"/>
</dbReference>
<dbReference type="Gene3D" id="3.40.1350.10">
    <property type="match status" value="2"/>
</dbReference>
<dbReference type="Proteomes" id="UP000466535">
    <property type="component" value="Unassembled WGS sequence"/>
</dbReference>
<keyword evidence="1 4" id="KW-0819">tRNA processing</keyword>
<evidence type="ECO:0000256" key="4">
    <source>
        <dbReference type="HAMAP-Rule" id="MF_01834"/>
    </source>
</evidence>
<comment type="subunit">
    <text evidence="4">Homodimer.</text>
</comment>
<protein>
    <recommendedName>
        <fullName evidence="4">tRNA-splicing endonuclease</fullName>
        <ecNumber evidence="4">4.6.1.16</ecNumber>
    </recommendedName>
    <alternativeName>
        <fullName evidence="4">tRNA-intron endonuclease</fullName>
    </alternativeName>
</protein>
<name>A0A6B0T8D4_9EURY</name>
<keyword evidence="2 4" id="KW-0456">Lyase</keyword>
<dbReference type="GO" id="GO:0000213">
    <property type="term" value="F:tRNA-intron lyase activity"/>
    <property type="evidence" value="ECO:0007669"/>
    <property type="project" value="UniProtKB-UniRule"/>
</dbReference>
<organism evidence="7 8">
    <name type="scientific">Halovenus carboxidivorans</name>
    <dbReference type="NCBI Taxonomy" id="2692199"/>
    <lineage>
        <taxon>Archaea</taxon>
        <taxon>Methanobacteriati</taxon>
        <taxon>Methanobacteriota</taxon>
        <taxon>Stenosarchaea group</taxon>
        <taxon>Halobacteria</taxon>
        <taxon>Halobacteriales</taxon>
        <taxon>Haloarculaceae</taxon>
        <taxon>Halovenus</taxon>
    </lineage>
</organism>
<feature type="active site" evidence="4">
    <location>
        <position position="291"/>
    </location>
</feature>
<evidence type="ECO:0000259" key="5">
    <source>
        <dbReference type="Pfam" id="PF01974"/>
    </source>
</evidence>
<evidence type="ECO:0000256" key="3">
    <source>
        <dbReference type="ARBA" id="ARBA00024798"/>
    </source>
</evidence>
<dbReference type="OrthoDB" id="46045at2157"/>
<feature type="domain" description="tRNA intron endonuclease catalytic" evidence="5">
    <location>
        <begin position="250"/>
        <end position="334"/>
    </location>
</feature>
<dbReference type="GO" id="GO:0005737">
    <property type="term" value="C:cytoplasm"/>
    <property type="evidence" value="ECO:0007669"/>
    <property type="project" value="TreeGrafter"/>
</dbReference>
<dbReference type="AlphaFoldDB" id="A0A6B0T8D4"/>
<dbReference type="NCBIfam" id="TIGR00324">
    <property type="entry name" value="endA"/>
    <property type="match status" value="1"/>
</dbReference>
<dbReference type="Gene3D" id="3.40.1170.20">
    <property type="entry name" value="tRNA intron endonuclease, N-terminal domain"/>
    <property type="match status" value="2"/>
</dbReference>
<dbReference type="EMBL" id="WUUT01000003">
    <property type="protein sequence ID" value="MXR51572.1"/>
    <property type="molecule type" value="Genomic_DNA"/>
</dbReference>
<evidence type="ECO:0000256" key="2">
    <source>
        <dbReference type="ARBA" id="ARBA00023239"/>
    </source>
</evidence>
<dbReference type="PANTHER" id="PTHR21227:SF0">
    <property type="entry name" value="TRNA-SPLICING ENDONUCLEASE SUBUNIT SEN2"/>
    <property type="match status" value="1"/>
</dbReference>
<evidence type="ECO:0000313" key="8">
    <source>
        <dbReference type="Proteomes" id="UP000466535"/>
    </source>
</evidence>
<dbReference type="Pfam" id="PF01974">
    <property type="entry name" value="tRNA_int_endo"/>
    <property type="match status" value="2"/>
</dbReference>
<dbReference type="InterPro" id="IPR023516">
    <property type="entry name" value="tRNA_splic_arch_long"/>
</dbReference>
<comment type="caution">
    <text evidence="7">The sequence shown here is derived from an EMBL/GenBank/DDBJ whole genome shotgun (WGS) entry which is preliminary data.</text>
</comment>
<dbReference type="InterPro" id="IPR006678">
    <property type="entry name" value="tRNA_intron_Endonuc_N"/>
</dbReference>
<dbReference type="InterPro" id="IPR036740">
    <property type="entry name" value="tRNA_intron_Endonuc_N_sf"/>
</dbReference>
<dbReference type="InterPro" id="IPR011856">
    <property type="entry name" value="tRNA_endonuc-like_dom_sf"/>
</dbReference>
<proteinExistence type="inferred from homology"/>
<evidence type="ECO:0000256" key="1">
    <source>
        <dbReference type="ARBA" id="ARBA00022694"/>
    </source>
</evidence>
<comment type="catalytic activity">
    <reaction evidence="4">
        <text>pretRNA = a 3'-half-tRNA molecule with a 5'-OH end + a 5'-half-tRNA molecule with a 2',3'-cyclic phosphate end + an intron with a 2',3'-cyclic phosphate and a 5'-hydroxyl terminus.</text>
        <dbReference type="EC" id="4.6.1.16"/>
    </reaction>
</comment>
<dbReference type="InterPro" id="IPR036167">
    <property type="entry name" value="tRNA_intron_Endo_cat-like_sf"/>
</dbReference>
<dbReference type="GO" id="GO:0003676">
    <property type="term" value="F:nucleic acid binding"/>
    <property type="evidence" value="ECO:0007669"/>
    <property type="project" value="InterPro"/>
</dbReference>
<comment type="function">
    <text evidence="3">Endonuclease that removes tRNA introns. Cleaves pre-tRNA at the 5'- and 3'-splice sites to release the intron. The products are an intron and two tRNA half-molecules bearing 2',3' cyclic phosphate and 5'-OH termini. Recognizes a pseudosymmetric substrate in which 2 bulged loops of 3 bases are separated by a stem of 4 bp.</text>
</comment>
<dbReference type="HAMAP" id="MF_01834">
    <property type="entry name" value="EndA_long"/>
    <property type="match status" value="1"/>
</dbReference>
<accession>A0A6B0T8D4</accession>
<feature type="domain" description="tRNA intron endonuclease catalytic" evidence="5">
    <location>
        <begin position="78"/>
        <end position="158"/>
    </location>
</feature>
<keyword evidence="8" id="KW-1185">Reference proteome</keyword>
<dbReference type="EC" id="4.6.1.16" evidence="4"/>